<accession>A0A9D2GUU8</accession>
<evidence type="ECO:0000313" key="2">
    <source>
        <dbReference type="EMBL" id="HIZ89574.1"/>
    </source>
</evidence>
<dbReference type="EMBL" id="DXAQ01000100">
    <property type="protein sequence ID" value="HIZ89574.1"/>
    <property type="molecule type" value="Genomic_DNA"/>
</dbReference>
<name>A0A9D2GUU8_9BACT</name>
<proteinExistence type="predicted"/>
<keyword evidence="1" id="KW-0732">Signal</keyword>
<evidence type="ECO:0000313" key="3">
    <source>
        <dbReference type="Proteomes" id="UP000824176"/>
    </source>
</evidence>
<feature type="chain" id="PRO_5039571266" evidence="1">
    <location>
        <begin position="19"/>
        <end position="178"/>
    </location>
</feature>
<gene>
    <name evidence="2" type="ORF">H9804_06490</name>
</gene>
<organism evidence="2 3">
    <name type="scientific">Candidatus Mucispirillum faecigallinarum</name>
    <dbReference type="NCBI Taxonomy" id="2838699"/>
    <lineage>
        <taxon>Bacteria</taxon>
        <taxon>Pseudomonadati</taxon>
        <taxon>Deferribacterota</taxon>
        <taxon>Deferribacteres</taxon>
        <taxon>Deferribacterales</taxon>
        <taxon>Mucispirillaceae</taxon>
        <taxon>Mucispirillum</taxon>
    </lineage>
</organism>
<protein>
    <submittedName>
        <fullName evidence="2">Uncharacterized protein</fullName>
    </submittedName>
</protein>
<comment type="caution">
    <text evidence="2">The sequence shown here is derived from an EMBL/GenBank/DDBJ whole genome shotgun (WGS) entry which is preliminary data.</text>
</comment>
<reference evidence="2" key="2">
    <citation type="submission" date="2021-04" db="EMBL/GenBank/DDBJ databases">
        <authorList>
            <person name="Gilroy R."/>
        </authorList>
    </citation>
    <scope>NUCLEOTIDE SEQUENCE</scope>
    <source>
        <strain evidence="2">ChiW4-1371</strain>
    </source>
</reference>
<evidence type="ECO:0000256" key="1">
    <source>
        <dbReference type="SAM" id="SignalP"/>
    </source>
</evidence>
<dbReference type="Proteomes" id="UP000824176">
    <property type="component" value="Unassembled WGS sequence"/>
</dbReference>
<dbReference type="AlphaFoldDB" id="A0A9D2GUU8"/>
<feature type="signal peptide" evidence="1">
    <location>
        <begin position="1"/>
        <end position="18"/>
    </location>
</feature>
<sequence>MRILLISLFALISFNLYASPYANPWLYDKMLDYINNPDAYSDNFTYGVLDNRSSDIIVGAYIEDAYSVYGKEEEYTPQFISCGDNCYQDNNSKDILETYHKFFYMYAIAFPVTSVLLQNPAKDDNISYYMQDKKITYTWKNDKELLINIDNETLDFKQQKNGITVNSTMQALKNYILD</sequence>
<reference evidence="2" key="1">
    <citation type="journal article" date="2021" name="PeerJ">
        <title>Extensive microbial diversity within the chicken gut microbiome revealed by metagenomics and culture.</title>
        <authorList>
            <person name="Gilroy R."/>
            <person name="Ravi A."/>
            <person name="Getino M."/>
            <person name="Pursley I."/>
            <person name="Horton D.L."/>
            <person name="Alikhan N.F."/>
            <person name="Baker D."/>
            <person name="Gharbi K."/>
            <person name="Hall N."/>
            <person name="Watson M."/>
            <person name="Adriaenssens E.M."/>
            <person name="Foster-Nyarko E."/>
            <person name="Jarju S."/>
            <person name="Secka A."/>
            <person name="Antonio M."/>
            <person name="Oren A."/>
            <person name="Chaudhuri R.R."/>
            <person name="La Ragione R."/>
            <person name="Hildebrand F."/>
            <person name="Pallen M.J."/>
        </authorList>
    </citation>
    <scope>NUCLEOTIDE SEQUENCE</scope>
    <source>
        <strain evidence="2">ChiW4-1371</strain>
    </source>
</reference>